<sequence length="463" mass="50791">MNIRNVGWSALFSSAVLLTGCGGSGSNESNSTSYLTYYNLSANTAVTKLYHEDTLRASVAYQGKSTRQSVEAGTKNVQLRVDESDDVTTTLYDEDLNLAQDKRNYLISVGDLDGDNGDAPLLFTYNIINSNDLDDDKFEFNLMHLALKSAATLTVDVIDKDSGELVDTLTAEYGKSVTKQLDTDRYYFTVEDSSENLLYTSSGITFGSSQFYFALVDTQLNGEDKLTMVFLPDSTSSVTEYKDPDLKSYFRVYNSAEAFDGNTLTLEGGALENQKVEYPNIKADDLADSSFELEQGSYSLSLEGSNIVKALYSFASGVDRTVVFYRDDEGNLDDVSFTNTSRPDTTNHQITFVNLLNNQGDDEVDLYFVAPNANFATTAYRLTQRELGNVARMAVPSNTYDIYVAVDDGDGAPKVVAQQLGVKFSSDESAGDKTGDWVLIAEPAQDTDTPDQGGVSTIRLFEM</sequence>
<evidence type="ECO:0008006" key="3">
    <source>
        <dbReference type="Google" id="ProtNLM"/>
    </source>
</evidence>
<accession>W7QQC2</accession>
<name>W7QQC2_9ALTE</name>
<reference evidence="1 2" key="1">
    <citation type="journal article" date="2014" name="Genome Announc.">
        <title>Draft Genome Sequence of the Agar-Degrading Bacterium Catenovulum sp. Strain DS-2, Isolated from Intestines of Haliotis diversicolor.</title>
        <authorList>
            <person name="Shan D."/>
            <person name="Li X."/>
            <person name="Gu Z."/>
            <person name="Wei G."/>
            <person name="Gao Z."/>
            <person name="Shao Z."/>
        </authorList>
    </citation>
    <scope>NUCLEOTIDE SEQUENCE [LARGE SCALE GENOMIC DNA]</scope>
    <source>
        <strain evidence="1 2">DS-2</strain>
    </source>
</reference>
<dbReference type="OrthoDB" id="6378540at2"/>
<protein>
    <recommendedName>
        <fullName evidence="3">DUF4397 domain-containing protein</fullName>
    </recommendedName>
</protein>
<evidence type="ECO:0000313" key="2">
    <source>
        <dbReference type="Proteomes" id="UP000019276"/>
    </source>
</evidence>
<keyword evidence="2" id="KW-1185">Reference proteome</keyword>
<dbReference type="AlphaFoldDB" id="W7QQC2"/>
<dbReference type="PROSITE" id="PS51257">
    <property type="entry name" value="PROKAR_LIPOPROTEIN"/>
    <property type="match status" value="1"/>
</dbReference>
<comment type="caution">
    <text evidence="1">The sequence shown here is derived from an EMBL/GenBank/DDBJ whole genome shotgun (WGS) entry which is preliminary data.</text>
</comment>
<dbReference type="STRING" id="1328313.DS2_04925"/>
<dbReference type="Proteomes" id="UP000019276">
    <property type="component" value="Unassembled WGS sequence"/>
</dbReference>
<dbReference type="eggNOG" id="ENOG502ZCIW">
    <property type="taxonomic scope" value="Bacteria"/>
</dbReference>
<evidence type="ECO:0000313" key="1">
    <source>
        <dbReference type="EMBL" id="EWH11172.1"/>
    </source>
</evidence>
<organism evidence="1 2">
    <name type="scientific">Catenovulum agarivorans DS-2</name>
    <dbReference type="NCBI Taxonomy" id="1328313"/>
    <lineage>
        <taxon>Bacteria</taxon>
        <taxon>Pseudomonadati</taxon>
        <taxon>Pseudomonadota</taxon>
        <taxon>Gammaproteobacteria</taxon>
        <taxon>Alteromonadales</taxon>
        <taxon>Alteromonadaceae</taxon>
        <taxon>Catenovulum</taxon>
    </lineage>
</organism>
<proteinExistence type="predicted"/>
<gene>
    <name evidence="1" type="ORF">DS2_04925</name>
</gene>
<dbReference type="RefSeq" id="WP_035013541.1">
    <property type="nucleotide sequence ID" value="NZ_ARZY01000006.1"/>
</dbReference>
<dbReference type="EMBL" id="ARZY01000006">
    <property type="protein sequence ID" value="EWH11172.1"/>
    <property type="molecule type" value="Genomic_DNA"/>
</dbReference>